<reference evidence="2" key="1">
    <citation type="submission" date="2021-02" db="EMBL/GenBank/DDBJ databases">
        <authorList>
            <person name="Bekaert M."/>
        </authorList>
    </citation>
    <scope>NUCLEOTIDE SEQUENCE</scope>
    <source>
        <strain evidence="2">IoA-00</strain>
    </source>
</reference>
<dbReference type="EMBL" id="HG994587">
    <property type="protein sequence ID" value="CAF3026202.1"/>
    <property type="molecule type" value="Genomic_DNA"/>
</dbReference>
<accession>A0A7R8HD28</accession>
<name>A0A7R8HD28_LEPSM</name>
<gene>
    <name evidence="2" type="ORF">LSAA_14350</name>
</gene>
<keyword evidence="3" id="KW-1185">Reference proteome</keyword>
<evidence type="ECO:0000313" key="2">
    <source>
        <dbReference type="EMBL" id="CAF3026202.1"/>
    </source>
</evidence>
<evidence type="ECO:0000256" key="1">
    <source>
        <dbReference type="ARBA" id="ARBA00022460"/>
    </source>
</evidence>
<dbReference type="InterPro" id="IPR051217">
    <property type="entry name" value="Insect_Cuticle_Struc_Prot"/>
</dbReference>
<dbReference type="AlphaFoldDB" id="A0A7R8HD28"/>
<protein>
    <submittedName>
        <fullName evidence="2">(salmon louse) hypothetical protein</fullName>
    </submittedName>
</protein>
<dbReference type="PANTHER" id="PTHR12236:SF79">
    <property type="entry name" value="CUTICULAR PROTEIN 50CB-RELATED"/>
    <property type="match status" value="1"/>
</dbReference>
<dbReference type="PRINTS" id="PR01217">
    <property type="entry name" value="PRICHEXTENSN"/>
</dbReference>
<keyword evidence="1" id="KW-0193">Cuticle</keyword>
<dbReference type="GO" id="GO:0031012">
    <property type="term" value="C:extracellular matrix"/>
    <property type="evidence" value="ECO:0007669"/>
    <property type="project" value="TreeGrafter"/>
</dbReference>
<proteinExistence type="predicted"/>
<dbReference type="Pfam" id="PF00379">
    <property type="entry name" value="Chitin_bind_4"/>
    <property type="match status" value="1"/>
</dbReference>
<organism evidence="2 3">
    <name type="scientific">Lepeophtheirus salmonis</name>
    <name type="common">Salmon louse</name>
    <name type="synonym">Caligus salmonis</name>
    <dbReference type="NCBI Taxonomy" id="72036"/>
    <lineage>
        <taxon>Eukaryota</taxon>
        <taxon>Metazoa</taxon>
        <taxon>Ecdysozoa</taxon>
        <taxon>Arthropoda</taxon>
        <taxon>Crustacea</taxon>
        <taxon>Multicrustacea</taxon>
        <taxon>Hexanauplia</taxon>
        <taxon>Copepoda</taxon>
        <taxon>Siphonostomatoida</taxon>
        <taxon>Caligidae</taxon>
        <taxon>Lepeophtheirus</taxon>
    </lineage>
</organism>
<evidence type="ECO:0000313" key="3">
    <source>
        <dbReference type="Proteomes" id="UP000675881"/>
    </source>
</evidence>
<dbReference type="Proteomes" id="UP000675881">
    <property type="component" value="Chromosome 8"/>
</dbReference>
<dbReference type="GO" id="GO:0005615">
    <property type="term" value="C:extracellular space"/>
    <property type="evidence" value="ECO:0007669"/>
    <property type="project" value="TreeGrafter"/>
</dbReference>
<dbReference type="PROSITE" id="PS51155">
    <property type="entry name" value="CHIT_BIND_RR_2"/>
    <property type="match status" value="1"/>
</dbReference>
<sequence>MKSFVALSAIFAVAMSAPADPYRPAPYHPAPAPYHPAPAPYHAAPSYKEEPASFIALSALLAAAFADHPAPAPYHPTPYHPAPAYKPAPYHPAPSYKEDPAVYQYQYGVSDEYAGLNFGADEARDGYSTQGKYSVALPDGRIQTVSYNVADAYSGYVADVTYSGEAKYEPYHAAPAPYKPAPVYHAAPAPYKPAPVYKPVPVYHA</sequence>
<dbReference type="GO" id="GO:0042302">
    <property type="term" value="F:structural constituent of cuticle"/>
    <property type="evidence" value="ECO:0007669"/>
    <property type="project" value="UniProtKB-UniRule"/>
</dbReference>
<dbReference type="InterPro" id="IPR000618">
    <property type="entry name" value="Insect_cuticle"/>
</dbReference>
<dbReference type="PANTHER" id="PTHR12236">
    <property type="entry name" value="STRUCTURAL CONTITUENT OF CUTICLE"/>
    <property type="match status" value="1"/>
</dbReference>